<name>A0A8S5TXN4_9CAUD</name>
<evidence type="ECO:0000313" key="1">
    <source>
        <dbReference type="EMBL" id="DAF86953.1"/>
    </source>
</evidence>
<reference evidence="1" key="1">
    <citation type="journal article" date="2021" name="Proc. Natl. Acad. Sci. U.S.A.">
        <title>A Catalog of Tens of Thousands of Viruses from Human Metagenomes Reveals Hidden Associations with Chronic Diseases.</title>
        <authorList>
            <person name="Tisza M.J."/>
            <person name="Buck C.B."/>
        </authorList>
    </citation>
    <scope>NUCLEOTIDE SEQUENCE</scope>
    <source>
        <strain evidence="1">CtvBz3</strain>
    </source>
</reference>
<proteinExistence type="predicted"/>
<organism evidence="1">
    <name type="scientific">Siphoviridae sp. ctvBz3</name>
    <dbReference type="NCBI Taxonomy" id="2825720"/>
    <lineage>
        <taxon>Viruses</taxon>
        <taxon>Duplodnaviria</taxon>
        <taxon>Heunggongvirae</taxon>
        <taxon>Uroviricota</taxon>
        <taxon>Caudoviricetes</taxon>
    </lineage>
</organism>
<dbReference type="EMBL" id="BK015955">
    <property type="protein sequence ID" value="DAF86953.1"/>
    <property type="molecule type" value="Genomic_DNA"/>
</dbReference>
<protein>
    <submittedName>
        <fullName evidence="1">Uncharacterized protein</fullName>
    </submittedName>
</protein>
<accession>A0A8S5TXN4</accession>
<sequence length="53" mass="6222">MKLTLTKQEVLLIQKLLNTYKNELPDDGTEKHGRFVGKLCKKIKRQVINQLKQ</sequence>